<dbReference type="InterPro" id="IPR032710">
    <property type="entry name" value="NTF2-like_dom_sf"/>
</dbReference>
<dbReference type="Pfam" id="PF13474">
    <property type="entry name" value="SnoaL_3"/>
    <property type="match status" value="1"/>
</dbReference>
<dbReference type="InterPro" id="IPR037401">
    <property type="entry name" value="SnoaL-like"/>
</dbReference>
<dbReference type="Gene3D" id="3.10.450.50">
    <property type="match status" value="1"/>
</dbReference>
<dbReference type="EMBL" id="BOMS01000141">
    <property type="protein sequence ID" value="GIE72336.1"/>
    <property type="molecule type" value="Genomic_DNA"/>
</dbReference>
<evidence type="ECO:0000313" key="2">
    <source>
        <dbReference type="EMBL" id="GIE72336.1"/>
    </source>
</evidence>
<sequence length="121" mass="13746">MIKFDAAVTAHLDAVTRRDLPAYLDTVHDDVTVVLPNGKVVSGRDEVATFHKGWFDDPDWRMELTPVRSYTAGDTGVALYSVEYHDVDGSGTPYQKTYVLSLLFTRHDDRWLLVHDQNTFC</sequence>
<dbReference type="RefSeq" id="WP_232344126.1">
    <property type="nucleotide sequence ID" value="NZ_BAAATY010000050.1"/>
</dbReference>
<proteinExistence type="predicted"/>
<dbReference type="InterPro" id="IPR011944">
    <property type="entry name" value="Steroid_delta5-4_isomerase"/>
</dbReference>
<protein>
    <recommendedName>
        <fullName evidence="1">SnoaL-like domain-containing protein</fullName>
    </recommendedName>
</protein>
<evidence type="ECO:0000313" key="3">
    <source>
        <dbReference type="Proteomes" id="UP000624709"/>
    </source>
</evidence>
<organism evidence="2 3">
    <name type="scientific">Actinoplanes palleronii</name>
    <dbReference type="NCBI Taxonomy" id="113570"/>
    <lineage>
        <taxon>Bacteria</taxon>
        <taxon>Bacillati</taxon>
        <taxon>Actinomycetota</taxon>
        <taxon>Actinomycetes</taxon>
        <taxon>Micromonosporales</taxon>
        <taxon>Micromonosporaceae</taxon>
        <taxon>Actinoplanes</taxon>
    </lineage>
</organism>
<feature type="domain" description="SnoaL-like" evidence="1">
    <location>
        <begin position="6"/>
        <end position="116"/>
    </location>
</feature>
<dbReference type="Proteomes" id="UP000624709">
    <property type="component" value="Unassembled WGS sequence"/>
</dbReference>
<dbReference type="NCBIfam" id="TIGR02246">
    <property type="entry name" value="SgcJ/EcaC family oxidoreductase"/>
    <property type="match status" value="1"/>
</dbReference>
<name>A0ABQ4BNU5_9ACTN</name>
<gene>
    <name evidence="2" type="ORF">Apa02nite_084440</name>
</gene>
<accession>A0ABQ4BNU5</accession>
<dbReference type="SUPFAM" id="SSF54427">
    <property type="entry name" value="NTF2-like"/>
    <property type="match status" value="1"/>
</dbReference>
<keyword evidence="3" id="KW-1185">Reference proteome</keyword>
<reference evidence="2 3" key="1">
    <citation type="submission" date="2021-01" db="EMBL/GenBank/DDBJ databases">
        <title>Whole genome shotgun sequence of Actinoplanes palleronii NBRC 14916.</title>
        <authorList>
            <person name="Komaki H."/>
            <person name="Tamura T."/>
        </authorList>
    </citation>
    <scope>NUCLEOTIDE SEQUENCE [LARGE SCALE GENOMIC DNA]</scope>
    <source>
        <strain evidence="2 3">NBRC 14916</strain>
    </source>
</reference>
<comment type="caution">
    <text evidence="2">The sequence shown here is derived from an EMBL/GenBank/DDBJ whole genome shotgun (WGS) entry which is preliminary data.</text>
</comment>
<evidence type="ECO:0000259" key="1">
    <source>
        <dbReference type="Pfam" id="PF13474"/>
    </source>
</evidence>